<dbReference type="SUPFAM" id="SSF103481">
    <property type="entry name" value="Multidrug resistance efflux transporter EmrE"/>
    <property type="match status" value="2"/>
</dbReference>
<dbReference type="RefSeq" id="WP_091838131.1">
    <property type="nucleotide sequence ID" value="NZ_FOAN01000006.1"/>
</dbReference>
<keyword evidence="8" id="KW-1185">Reference proteome</keyword>
<dbReference type="PANTHER" id="PTHR32322:SF9">
    <property type="entry name" value="AMINO-ACID METABOLITE EFFLUX PUMP-RELATED"/>
    <property type="match status" value="1"/>
</dbReference>
<dbReference type="STRING" id="1036779.SAMN04515666_106446"/>
<feature type="transmembrane region" description="Helical" evidence="5">
    <location>
        <begin position="51"/>
        <end position="71"/>
    </location>
</feature>
<dbReference type="PANTHER" id="PTHR32322">
    <property type="entry name" value="INNER MEMBRANE TRANSPORTER"/>
    <property type="match status" value="1"/>
</dbReference>
<keyword evidence="3 5" id="KW-1133">Transmembrane helix</keyword>
<comment type="subcellular location">
    <subcellularLocation>
        <location evidence="1">Membrane</location>
        <topology evidence="1">Multi-pass membrane protein</topology>
    </subcellularLocation>
</comment>
<feature type="domain" description="EamA" evidence="6">
    <location>
        <begin position="170"/>
        <end position="305"/>
    </location>
</feature>
<feature type="transmembrane region" description="Helical" evidence="5">
    <location>
        <begin position="234"/>
        <end position="254"/>
    </location>
</feature>
<accession>A0A1H7UVF8</accession>
<keyword evidence="2 5" id="KW-0812">Transmembrane</keyword>
<dbReference type="GO" id="GO:0016020">
    <property type="term" value="C:membrane"/>
    <property type="evidence" value="ECO:0007669"/>
    <property type="project" value="UniProtKB-SubCell"/>
</dbReference>
<dbReference type="AlphaFoldDB" id="A0A1H7UVF8"/>
<name>A0A1H7UVF8_9HYPH</name>
<protein>
    <submittedName>
        <fullName evidence="7">Permease of the drug/metabolite transporter (DMT) superfamily</fullName>
    </submittedName>
</protein>
<feature type="transmembrane region" description="Helical" evidence="5">
    <location>
        <begin position="142"/>
        <end position="161"/>
    </location>
</feature>
<evidence type="ECO:0000259" key="6">
    <source>
        <dbReference type="Pfam" id="PF00892"/>
    </source>
</evidence>
<evidence type="ECO:0000313" key="7">
    <source>
        <dbReference type="EMBL" id="SEM00980.1"/>
    </source>
</evidence>
<dbReference type="InterPro" id="IPR050638">
    <property type="entry name" value="AA-Vitamin_Transporters"/>
</dbReference>
<proteinExistence type="predicted"/>
<sequence length="313" mass="32105">MSKSTATTAPEPSGSAGPSKSFIVGNLAACSFLWGSSYLFIKLMAGEVAPWAIAACRGLLGAATLALFVMARGQSPLPRRHELRHWLVLGTCNGWLPNVLVAYALIQLASGPAAMIQAAGPLVTALFAHVLFAEEQLSRRRLVGILVGMAGVAILVGPRVIEGGGTALSLLAMVGATLSYACANLYTRAVPPRAGDPIRLALGQQMVSGTGALLLTLTVSGWGALLALAPHWQAALALGVFATAMPVAFFMRLIRAAGPTRAAMTGYLVPAVAVAMGVLVLGETLELRQVIGGCIILAGVFLVSTAPAGGRAE</sequence>
<dbReference type="Pfam" id="PF00892">
    <property type="entry name" value="EamA"/>
    <property type="match status" value="2"/>
</dbReference>
<dbReference type="EMBL" id="FOAN01000006">
    <property type="protein sequence ID" value="SEM00980.1"/>
    <property type="molecule type" value="Genomic_DNA"/>
</dbReference>
<evidence type="ECO:0000256" key="1">
    <source>
        <dbReference type="ARBA" id="ARBA00004141"/>
    </source>
</evidence>
<dbReference type="OrthoDB" id="9810556at2"/>
<feature type="domain" description="EamA" evidence="6">
    <location>
        <begin position="28"/>
        <end position="156"/>
    </location>
</feature>
<evidence type="ECO:0000256" key="3">
    <source>
        <dbReference type="ARBA" id="ARBA00022989"/>
    </source>
</evidence>
<dbReference type="InterPro" id="IPR037185">
    <property type="entry name" value="EmrE-like"/>
</dbReference>
<dbReference type="InterPro" id="IPR000620">
    <property type="entry name" value="EamA_dom"/>
</dbReference>
<keyword evidence="4 5" id="KW-0472">Membrane</keyword>
<feature type="transmembrane region" description="Helical" evidence="5">
    <location>
        <begin position="290"/>
        <end position="310"/>
    </location>
</feature>
<dbReference type="Proteomes" id="UP000199664">
    <property type="component" value="Unassembled WGS sequence"/>
</dbReference>
<evidence type="ECO:0000256" key="4">
    <source>
        <dbReference type="ARBA" id="ARBA00023136"/>
    </source>
</evidence>
<evidence type="ECO:0000256" key="2">
    <source>
        <dbReference type="ARBA" id="ARBA00022692"/>
    </source>
</evidence>
<feature type="transmembrane region" description="Helical" evidence="5">
    <location>
        <begin position="112"/>
        <end position="133"/>
    </location>
</feature>
<reference evidence="8" key="1">
    <citation type="submission" date="2016-10" db="EMBL/GenBank/DDBJ databases">
        <authorList>
            <person name="Varghese N."/>
            <person name="Submissions S."/>
        </authorList>
    </citation>
    <scope>NUCLEOTIDE SEQUENCE [LARGE SCALE GENOMIC DNA]</scope>
    <source>
        <strain evidence="8">LMG 26383,CCUG 61248,R- 45681</strain>
    </source>
</reference>
<feature type="transmembrane region" description="Helical" evidence="5">
    <location>
        <begin position="207"/>
        <end position="228"/>
    </location>
</feature>
<feature type="transmembrane region" description="Helical" evidence="5">
    <location>
        <begin position="83"/>
        <end position="106"/>
    </location>
</feature>
<evidence type="ECO:0000313" key="8">
    <source>
        <dbReference type="Proteomes" id="UP000199664"/>
    </source>
</evidence>
<feature type="transmembrane region" description="Helical" evidence="5">
    <location>
        <begin position="167"/>
        <end position="186"/>
    </location>
</feature>
<gene>
    <name evidence="7" type="ORF">SAMN04515666_106446</name>
</gene>
<organism evidence="7 8">
    <name type="scientific">Bosea lupini</name>
    <dbReference type="NCBI Taxonomy" id="1036779"/>
    <lineage>
        <taxon>Bacteria</taxon>
        <taxon>Pseudomonadati</taxon>
        <taxon>Pseudomonadota</taxon>
        <taxon>Alphaproteobacteria</taxon>
        <taxon>Hyphomicrobiales</taxon>
        <taxon>Boseaceae</taxon>
        <taxon>Bosea</taxon>
    </lineage>
</organism>
<feature type="transmembrane region" description="Helical" evidence="5">
    <location>
        <begin position="21"/>
        <end position="45"/>
    </location>
</feature>
<evidence type="ECO:0000256" key="5">
    <source>
        <dbReference type="SAM" id="Phobius"/>
    </source>
</evidence>
<feature type="transmembrane region" description="Helical" evidence="5">
    <location>
        <begin position="266"/>
        <end position="284"/>
    </location>
</feature>